<dbReference type="Proteomes" id="UP000016934">
    <property type="component" value="Unassembled WGS sequence"/>
</dbReference>
<accession>M2REN0</accession>
<name>M2REN0_COCSN</name>
<dbReference type="OMA" id="VKYTAGY"/>
<keyword evidence="2" id="KW-1185">Reference proteome</keyword>
<protein>
    <submittedName>
        <fullName evidence="1">Uncharacterized protein</fullName>
    </submittedName>
</protein>
<dbReference type="EMBL" id="KB445642">
    <property type="protein sequence ID" value="EMD65224.1"/>
    <property type="molecule type" value="Genomic_DNA"/>
</dbReference>
<sequence length="124" mass="13552">MENVFPDPVHQQIFSHLSPRRGELPIHVVETIAGNISFLVKYTAGYKVLPSQVSISVVDVRGPDNGLLGHKAMVCIHGAPGRFKVVVTKEVAYGRNVVIGLSEKVDRVVREIISKEGNDGFGDF</sequence>
<dbReference type="GeneID" id="19132016"/>
<gene>
    <name evidence="1" type="ORF">COCSADRAFT_160196</name>
</gene>
<organism evidence="1 2">
    <name type="scientific">Cochliobolus sativus (strain ND90Pr / ATCC 201652)</name>
    <name type="common">Common root rot and spot blotch fungus</name>
    <name type="synonym">Bipolaris sorokiniana</name>
    <dbReference type="NCBI Taxonomy" id="665912"/>
    <lineage>
        <taxon>Eukaryota</taxon>
        <taxon>Fungi</taxon>
        <taxon>Dikarya</taxon>
        <taxon>Ascomycota</taxon>
        <taxon>Pezizomycotina</taxon>
        <taxon>Dothideomycetes</taxon>
        <taxon>Pleosporomycetidae</taxon>
        <taxon>Pleosporales</taxon>
        <taxon>Pleosporineae</taxon>
        <taxon>Pleosporaceae</taxon>
        <taxon>Bipolaris</taxon>
    </lineage>
</organism>
<dbReference type="OrthoDB" id="3660474at2759"/>
<evidence type="ECO:0000313" key="1">
    <source>
        <dbReference type="EMBL" id="EMD65224.1"/>
    </source>
</evidence>
<reference evidence="1 2" key="1">
    <citation type="journal article" date="2012" name="PLoS Pathog.">
        <title>Diverse lifestyles and strategies of plant pathogenesis encoded in the genomes of eighteen Dothideomycetes fungi.</title>
        <authorList>
            <person name="Ohm R.A."/>
            <person name="Feau N."/>
            <person name="Henrissat B."/>
            <person name="Schoch C.L."/>
            <person name="Horwitz B.A."/>
            <person name="Barry K.W."/>
            <person name="Condon B.J."/>
            <person name="Copeland A.C."/>
            <person name="Dhillon B."/>
            <person name="Glaser F."/>
            <person name="Hesse C.N."/>
            <person name="Kosti I."/>
            <person name="LaButti K."/>
            <person name="Lindquist E.A."/>
            <person name="Lucas S."/>
            <person name="Salamov A.A."/>
            <person name="Bradshaw R.E."/>
            <person name="Ciuffetti L."/>
            <person name="Hamelin R.C."/>
            <person name="Kema G.H.J."/>
            <person name="Lawrence C."/>
            <person name="Scott J.A."/>
            <person name="Spatafora J.W."/>
            <person name="Turgeon B.G."/>
            <person name="de Wit P.J.G.M."/>
            <person name="Zhong S."/>
            <person name="Goodwin S.B."/>
            <person name="Grigoriev I.V."/>
        </authorList>
    </citation>
    <scope>NUCLEOTIDE SEQUENCE [LARGE SCALE GENOMIC DNA]</scope>
    <source>
        <strain evidence="2">ND90Pr / ATCC 201652</strain>
    </source>
</reference>
<reference evidence="2" key="2">
    <citation type="journal article" date="2013" name="PLoS Genet.">
        <title>Comparative genome structure, secondary metabolite, and effector coding capacity across Cochliobolus pathogens.</title>
        <authorList>
            <person name="Condon B.J."/>
            <person name="Leng Y."/>
            <person name="Wu D."/>
            <person name="Bushley K.E."/>
            <person name="Ohm R.A."/>
            <person name="Otillar R."/>
            <person name="Martin J."/>
            <person name="Schackwitz W."/>
            <person name="Grimwood J."/>
            <person name="MohdZainudin N."/>
            <person name="Xue C."/>
            <person name="Wang R."/>
            <person name="Manning V.A."/>
            <person name="Dhillon B."/>
            <person name="Tu Z.J."/>
            <person name="Steffenson B.J."/>
            <person name="Salamov A."/>
            <person name="Sun H."/>
            <person name="Lowry S."/>
            <person name="LaButti K."/>
            <person name="Han J."/>
            <person name="Copeland A."/>
            <person name="Lindquist E."/>
            <person name="Barry K."/>
            <person name="Schmutz J."/>
            <person name="Baker S.E."/>
            <person name="Ciuffetti L.M."/>
            <person name="Grigoriev I.V."/>
            <person name="Zhong S."/>
            <person name="Turgeon B.G."/>
        </authorList>
    </citation>
    <scope>NUCLEOTIDE SEQUENCE [LARGE SCALE GENOMIC DNA]</scope>
    <source>
        <strain evidence="2">ND90Pr / ATCC 201652</strain>
    </source>
</reference>
<dbReference type="HOGENOM" id="CLU_2003495_0_0_1"/>
<dbReference type="RefSeq" id="XP_007699684.1">
    <property type="nucleotide sequence ID" value="XM_007701494.1"/>
</dbReference>
<dbReference type="AlphaFoldDB" id="M2REN0"/>
<evidence type="ECO:0000313" key="2">
    <source>
        <dbReference type="Proteomes" id="UP000016934"/>
    </source>
</evidence>
<dbReference type="KEGG" id="bsc:COCSADRAFT_160196"/>
<proteinExistence type="predicted"/>